<keyword evidence="3" id="KW-0808">Transferase</keyword>
<gene>
    <name evidence="6" type="ORF">K470DRAFT_261143</name>
</gene>
<evidence type="ECO:0000256" key="4">
    <source>
        <dbReference type="SAM" id="MobiDB-lite"/>
    </source>
</evidence>
<organism evidence="6 7">
    <name type="scientific">Piedraia hortae CBS 480.64</name>
    <dbReference type="NCBI Taxonomy" id="1314780"/>
    <lineage>
        <taxon>Eukaryota</taxon>
        <taxon>Fungi</taxon>
        <taxon>Dikarya</taxon>
        <taxon>Ascomycota</taxon>
        <taxon>Pezizomycotina</taxon>
        <taxon>Dothideomycetes</taxon>
        <taxon>Dothideomycetidae</taxon>
        <taxon>Capnodiales</taxon>
        <taxon>Piedraiaceae</taxon>
        <taxon>Piedraia</taxon>
    </lineage>
</organism>
<feature type="region of interest" description="Disordered" evidence="4">
    <location>
        <begin position="1"/>
        <end position="70"/>
    </location>
</feature>
<dbReference type="GO" id="GO:0008757">
    <property type="term" value="F:S-adenosylmethionine-dependent methyltransferase activity"/>
    <property type="evidence" value="ECO:0007669"/>
    <property type="project" value="InterPro"/>
</dbReference>
<keyword evidence="2" id="KW-0489">Methyltransferase</keyword>
<dbReference type="Gene3D" id="3.40.50.150">
    <property type="entry name" value="Vaccinia Virus protein VP39"/>
    <property type="match status" value="1"/>
</dbReference>
<name>A0A6A7BP05_9PEZI</name>
<dbReference type="Proteomes" id="UP000799421">
    <property type="component" value="Unassembled WGS sequence"/>
</dbReference>
<dbReference type="PANTHER" id="PTHR44942">
    <property type="entry name" value="METHYLTRANSF_11 DOMAIN-CONTAINING PROTEIN"/>
    <property type="match status" value="1"/>
</dbReference>
<dbReference type="Pfam" id="PF08241">
    <property type="entry name" value="Methyltransf_11"/>
    <property type="match status" value="1"/>
</dbReference>
<evidence type="ECO:0000313" key="7">
    <source>
        <dbReference type="Proteomes" id="UP000799421"/>
    </source>
</evidence>
<protein>
    <recommendedName>
        <fullName evidence="5">Methyltransferase type 11 domain-containing protein</fullName>
    </recommendedName>
</protein>
<evidence type="ECO:0000256" key="3">
    <source>
        <dbReference type="ARBA" id="ARBA00022679"/>
    </source>
</evidence>
<dbReference type="SUPFAM" id="SSF53335">
    <property type="entry name" value="S-adenosyl-L-methionine-dependent methyltransferases"/>
    <property type="match status" value="1"/>
</dbReference>
<dbReference type="InterPro" id="IPR013216">
    <property type="entry name" value="Methyltransf_11"/>
</dbReference>
<evidence type="ECO:0000313" key="6">
    <source>
        <dbReference type="EMBL" id="KAF2857093.1"/>
    </source>
</evidence>
<dbReference type="EMBL" id="MU006069">
    <property type="protein sequence ID" value="KAF2857093.1"/>
    <property type="molecule type" value="Genomic_DNA"/>
</dbReference>
<accession>A0A6A7BP05</accession>
<comment type="similarity">
    <text evidence="1">Belongs to the methyltransferase superfamily.</text>
</comment>
<evidence type="ECO:0000259" key="5">
    <source>
        <dbReference type="Pfam" id="PF08241"/>
    </source>
</evidence>
<dbReference type="PANTHER" id="PTHR44942:SF4">
    <property type="entry name" value="METHYLTRANSFERASE TYPE 11 DOMAIN-CONTAINING PROTEIN"/>
    <property type="match status" value="1"/>
</dbReference>
<dbReference type="OrthoDB" id="10027013at2759"/>
<dbReference type="InterPro" id="IPR051052">
    <property type="entry name" value="Diverse_substrate_MTase"/>
</dbReference>
<keyword evidence="7" id="KW-1185">Reference proteome</keyword>
<evidence type="ECO:0000256" key="2">
    <source>
        <dbReference type="ARBA" id="ARBA00022603"/>
    </source>
</evidence>
<dbReference type="GO" id="GO:0032259">
    <property type="term" value="P:methylation"/>
    <property type="evidence" value="ECO:0007669"/>
    <property type="project" value="UniProtKB-KW"/>
</dbReference>
<feature type="compositionally biased region" description="Pro residues" evidence="4">
    <location>
        <begin position="21"/>
        <end position="35"/>
    </location>
</feature>
<evidence type="ECO:0000256" key="1">
    <source>
        <dbReference type="ARBA" id="ARBA00008361"/>
    </source>
</evidence>
<feature type="domain" description="Methyltransferase type 11" evidence="5">
    <location>
        <begin position="98"/>
        <end position="197"/>
    </location>
</feature>
<sequence>MSASYKCPPRNLKSHSHERLPPPPPRGLSPSPTPTMPSQDPMLADLPPPRRPRPSISRPPTTPWESYKRGGPRYPESLYSLLLTHHRQHGNNSFALSLDFGRGSGISSPTLSNHFSHTHICEASLPGLAATRKALSKTPPKHGGYTFSPTPSSSLTDCCSDSSVDFAIITESAHLEKDPDAMVRSAAAVLAPGGTLAMITHRPLAHVVGNKEAAAAVERLFKAWGTTPWEVVCGTDQEAWKRFGAGLDFVELPQELFRDVRRVAINEGEFCFPGVDAAQSRIREGEERVVLHERDAFGKGWRQEVGWEGLRSRIAMLSAEGVLEGLEGHLKEVQEVIERTSPTGVNVLLEWAVVVVLATRR</sequence>
<proteinExistence type="inferred from homology"/>
<dbReference type="InterPro" id="IPR029063">
    <property type="entry name" value="SAM-dependent_MTases_sf"/>
</dbReference>
<dbReference type="AlphaFoldDB" id="A0A6A7BP05"/>
<reference evidence="6" key="1">
    <citation type="journal article" date="2020" name="Stud. Mycol.">
        <title>101 Dothideomycetes genomes: a test case for predicting lifestyles and emergence of pathogens.</title>
        <authorList>
            <person name="Haridas S."/>
            <person name="Albert R."/>
            <person name="Binder M."/>
            <person name="Bloem J."/>
            <person name="Labutti K."/>
            <person name="Salamov A."/>
            <person name="Andreopoulos B."/>
            <person name="Baker S."/>
            <person name="Barry K."/>
            <person name="Bills G."/>
            <person name="Bluhm B."/>
            <person name="Cannon C."/>
            <person name="Castanera R."/>
            <person name="Culley D."/>
            <person name="Daum C."/>
            <person name="Ezra D."/>
            <person name="Gonzalez J."/>
            <person name="Henrissat B."/>
            <person name="Kuo A."/>
            <person name="Liang C."/>
            <person name="Lipzen A."/>
            <person name="Lutzoni F."/>
            <person name="Magnuson J."/>
            <person name="Mondo S."/>
            <person name="Nolan M."/>
            <person name="Ohm R."/>
            <person name="Pangilinan J."/>
            <person name="Park H.-J."/>
            <person name="Ramirez L."/>
            <person name="Alfaro M."/>
            <person name="Sun H."/>
            <person name="Tritt A."/>
            <person name="Yoshinaga Y."/>
            <person name="Zwiers L.-H."/>
            <person name="Turgeon B."/>
            <person name="Goodwin S."/>
            <person name="Spatafora J."/>
            <person name="Crous P."/>
            <person name="Grigoriev I."/>
        </authorList>
    </citation>
    <scope>NUCLEOTIDE SEQUENCE</scope>
    <source>
        <strain evidence="6">CBS 480.64</strain>
    </source>
</reference>